<dbReference type="AlphaFoldDB" id="A0A0D7BF34"/>
<protein>
    <recommendedName>
        <fullName evidence="3">Retrotransposon gag domain-containing protein</fullName>
    </recommendedName>
</protein>
<dbReference type="Proteomes" id="UP000054007">
    <property type="component" value="Unassembled WGS sequence"/>
</dbReference>
<evidence type="ECO:0008006" key="3">
    <source>
        <dbReference type="Google" id="ProtNLM"/>
    </source>
</evidence>
<evidence type="ECO:0000313" key="1">
    <source>
        <dbReference type="EMBL" id="KIY68201.1"/>
    </source>
</evidence>
<dbReference type="OrthoDB" id="3203159at2759"/>
<proteinExistence type="predicted"/>
<name>A0A0D7BF34_9AGAR</name>
<keyword evidence="2" id="KW-1185">Reference proteome</keyword>
<organism evidence="1 2">
    <name type="scientific">Cylindrobasidium torrendii FP15055 ss-10</name>
    <dbReference type="NCBI Taxonomy" id="1314674"/>
    <lineage>
        <taxon>Eukaryota</taxon>
        <taxon>Fungi</taxon>
        <taxon>Dikarya</taxon>
        <taxon>Basidiomycota</taxon>
        <taxon>Agaricomycotina</taxon>
        <taxon>Agaricomycetes</taxon>
        <taxon>Agaricomycetidae</taxon>
        <taxon>Agaricales</taxon>
        <taxon>Marasmiineae</taxon>
        <taxon>Physalacriaceae</taxon>
        <taxon>Cylindrobasidium</taxon>
    </lineage>
</organism>
<dbReference type="STRING" id="1314674.A0A0D7BF34"/>
<gene>
    <name evidence="1" type="ORF">CYLTODRAFT_374671</name>
</gene>
<sequence length="224" mass="26469">MQVSSKCTCNCSSWDEEPVFAPLEIKEIPTWDGDTDTLFTWIQSMEDLAMINDRSSVRLGRLIPLRLVGHASAWFSIPSGETRRQAMRDWPSMRALLVDHFMTDQWRYRTMHRGDQARYRERGHENETPTDYFLRKTLLLRAGHYRDRPDGLDTQMHVHSIMRGAPIEWTTYLGRKQYHYNDVMDLFRDIRNVENELMRVRRPYSGEDFYNGLSDSGGRDDELL</sequence>
<dbReference type="EMBL" id="KN880507">
    <property type="protein sequence ID" value="KIY68201.1"/>
    <property type="molecule type" value="Genomic_DNA"/>
</dbReference>
<evidence type="ECO:0000313" key="2">
    <source>
        <dbReference type="Proteomes" id="UP000054007"/>
    </source>
</evidence>
<reference evidence="1 2" key="1">
    <citation type="journal article" date="2015" name="Fungal Genet. Biol.">
        <title>Evolution of novel wood decay mechanisms in Agaricales revealed by the genome sequences of Fistulina hepatica and Cylindrobasidium torrendii.</title>
        <authorList>
            <person name="Floudas D."/>
            <person name="Held B.W."/>
            <person name="Riley R."/>
            <person name="Nagy L.G."/>
            <person name="Koehler G."/>
            <person name="Ransdell A.S."/>
            <person name="Younus H."/>
            <person name="Chow J."/>
            <person name="Chiniquy J."/>
            <person name="Lipzen A."/>
            <person name="Tritt A."/>
            <person name="Sun H."/>
            <person name="Haridas S."/>
            <person name="LaButti K."/>
            <person name="Ohm R.A."/>
            <person name="Kues U."/>
            <person name="Blanchette R.A."/>
            <person name="Grigoriev I.V."/>
            <person name="Minto R.E."/>
            <person name="Hibbett D.S."/>
        </authorList>
    </citation>
    <scope>NUCLEOTIDE SEQUENCE [LARGE SCALE GENOMIC DNA]</scope>
    <source>
        <strain evidence="1 2">FP15055 ss-10</strain>
    </source>
</reference>
<accession>A0A0D7BF34</accession>